<dbReference type="AlphaFoldDB" id="A0A3A5HBA2"/>
<feature type="domain" description="ABC transporter" evidence="4">
    <location>
        <begin position="5"/>
        <end position="246"/>
    </location>
</feature>
<reference evidence="6" key="1">
    <citation type="submission" date="2018-09" db="EMBL/GenBank/DDBJ databases">
        <authorList>
            <person name="Zhu H."/>
        </authorList>
    </citation>
    <scope>NUCLEOTIDE SEQUENCE [LARGE SCALE GENOMIC DNA]</scope>
    <source>
        <strain evidence="6">K1W22B-1</strain>
    </source>
</reference>
<dbReference type="GO" id="GO:0005524">
    <property type="term" value="F:ATP binding"/>
    <property type="evidence" value="ECO:0007669"/>
    <property type="project" value="UniProtKB-KW"/>
</dbReference>
<keyword evidence="3 5" id="KW-0067">ATP-binding</keyword>
<dbReference type="CDD" id="cd03293">
    <property type="entry name" value="ABC_NrtD_SsuB_transporters"/>
    <property type="match status" value="1"/>
</dbReference>
<name>A0A3A5HBA2_9ACTN</name>
<accession>A0A3A5HBA2</accession>
<dbReference type="OrthoDB" id="8773773at2"/>
<evidence type="ECO:0000313" key="6">
    <source>
        <dbReference type="Proteomes" id="UP000276542"/>
    </source>
</evidence>
<evidence type="ECO:0000256" key="2">
    <source>
        <dbReference type="ARBA" id="ARBA00022741"/>
    </source>
</evidence>
<sequence>MSSRIELSGVGQTFLVRGNDDKKLREFVALDDLSIDITAGEFLTVVGPSGCGKSTVLDLIAGLTRPTSGTVSVDGRVITGPGLDRSVVFQQYTLLPWRTAQANIEFALEAGKKGERLSKAERVERARTYLELVGLADFASRYPHELSGGMKQRVAIARSLSYQPEVLLMDEPFGALDAQTRERLQEELVSIWDRTGTTVVFITHDIDEAVFLGQRVAVMSARPGRIQEVIEVDLDRSHANDVDLRATPEFAAYRHRIWSLLREQQVATRADAPTKEVAHVA</sequence>
<evidence type="ECO:0000313" key="5">
    <source>
        <dbReference type="EMBL" id="RJS46685.1"/>
    </source>
</evidence>
<evidence type="ECO:0000256" key="3">
    <source>
        <dbReference type="ARBA" id="ARBA00022840"/>
    </source>
</evidence>
<dbReference type="InterPro" id="IPR003439">
    <property type="entry name" value="ABC_transporter-like_ATP-bd"/>
</dbReference>
<gene>
    <name evidence="5" type="ORF">D4739_10965</name>
</gene>
<dbReference type="InterPro" id="IPR027417">
    <property type="entry name" value="P-loop_NTPase"/>
</dbReference>
<dbReference type="PROSITE" id="PS50893">
    <property type="entry name" value="ABC_TRANSPORTER_2"/>
    <property type="match status" value="1"/>
</dbReference>
<dbReference type="EMBL" id="QYRP01000002">
    <property type="protein sequence ID" value="RJS46685.1"/>
    <property type="molecule type" value="Genomic_DNA"/>
</dbReference>
<keyword evidence="1" id="KW-0813">Transport</keyword>
<dbReference type="PANTHER" id="PTHR42788:SF13">
    <property type="entry name" value="ALIPHATIC SULFONATES IMPORT ATP-BINDING PROTEIN SSUB"/>
    <property type="match status" value="1"/>
</dbReference>
<dbReference type="SUPFAM" id="SSF52540">
    <property type="entry name" value="P-loop containing nucleoside triphosphate hydrolases"/>
    <property type="match status" value="1"/>
</dbReference>
<dbReference type="Pfam" id="PF00005">
    <property type="entry name" value="ABC_tran"/>
    <property type="match status" value="1"/>
</dbReference>
<dbReference type="Gene3D" id="3.40.50.300">
    <property type="entry name" value="P-loop containing nucleotide triphosphate hydrolases"/>
    <property type="match status" value="1"/>
</dbReference>
<keyword evidence="6" id="KW-1185">Reference proteome</keyword>
<dbReference type="GO" id="GO:0016887">
    <property type="term" value="F:ATP hydrolysis activity"/>
    <property type="evidence" value="ECO:0007669"/>
    <property type="project" value="InterPro"/>
</dbReference>
<dbReference type="InterPro" id="IPR050166">
    <property type="entry name" value="ABC_transporter_ATP-bind"/>
</dbReference>
<comment type="caution">
    <text evidence="5">The sequence shown here is derived from an EMBL/GenBank/DDBJ whole genome shotgun (WGS) entry which is preliminary data.</text>
</comment>
<evidence type="ECO:0000259" key="4">
    <source>
        <dbReference type="PROSITE" id="PS50893"/>
    </source>
</evidence>
<dbReference type="Proteomes" id="UP000276542">
    <property type="component" value="Unassembled WGS sequence"/>
</dbReference>
<dbReference type="InterPro" id="IPR017871">
    <property type="entry name" value="ABC_transporter-like_CS"/>
</dbReference>
<organism evidence="5 6">
    <name type="scientific">Nocardioides cavernaquae</name>
    <dbReference type="NCBI Taxonomy" id="2321396"/>
    <lineage>
        <taxon>Bacteria</taxon>
        <taxon>Bacillati</taxon>
        <taxon>Actinomycetota</taxon>
        <taxon>Actinomycetes</taxon>
        <taxon>Propionibacteriales</taxon>
        <taxon>Nocardioidaceae</taxon>
        <taxon>Nocardioides</taxon>
    </lineage>
</organism>
<evidence type="ECO:0000256" key="1">
    <source>
        <dbReference type="ARBA" id="ARBA00022448"/>
    </source>
</evidence>
<dbReference type="SMART" id="SM00382">
    <property type="entry name" value="AAA"/>
    <property type="match status" value="1"/>
</dbReference>
<proteinExistence type="predicted"/>
<dbReference type="InterPro" id="IPR003593">
    <property type="entry name" value="AAA+_ATPase"/>
</dbReference>
<keyword evidence="2" id="KW-0547">Nucleotide-binding</keyword>
<protein>
    <submittedName>
        <fullName evidence="5">ABC transporter ATP-binding protein</fullName>
    </submittedName>
</protein>
<dbReference type="PROSITE" id="PS00211">
    <property type="entry name" value="ABC_TRANSPORTER_1"/>
    <property type="match status" value="1"/>
</dbReference>
<dbReference type="PANTHER" id="PTHR42788">
    <property type="entry name" value="TAURINE IMPORT ATP-BINDING PROTEIN-RELATED"/>
    <property type="match status" value="1"/>
</dbReference>
<dbReference type="RefSeq" id="WP_120060656.1">
    <property type="nucleotide sequence ID" value="NZ_QYRP01000002.1"/>
</dbReference>